<evidence type="ECO:0000256" key="5">
    <source>
        <dbReference type="ARBA" id="ARBA00022989"/>
    </source>
</evidence>
<comment type="caution">
    <text evidence="10">The sequence shown here is derived from an EMBL/GenBank/DDBJ whole genome shotgun (WGS) entry which is preliminary data.</text>
</comment>
<evidence type="ECO:0000259" key="8">
    <source>
        <dbReference type="Pfam" id="PF01545"/>
    </source>
</evidence>
<feature type="transmembrane region" description="Helical" evidence="7">
    <location>
        <begin position="112"/>
        <end position="133"/>
    </location>
</feature>
<dbReference type="GO" id="GO:0015341">
    <property type="term" value="F:zinc efflux antiporter activity"/>
    <property type="evidence" value="ECO:0007669"/>
    <property type="project" value="TreeGrafter"/>
</dbReference>
<dbReference type="GO" id="GO:0006882">
    <property type="term" value="P:intracellular zinc ion homeostasis"/>
    <property type="evidence" value="ECO:0007669"/>
    <property type="project" value="TreeGrafter"/>
</dbReference>
<evidence type="ECO:0000256" key="6">
    <source>
        <dbReference type="ARBA" id="ARBA00023136"/>
    </source>
</evidence>
<evidence type="ECO:0000313" key="10">
    <source>
        <dbReference type="EMBL" id="TCQ04626.1"/>
    </source>
</evidence>
<evidence type="ECO:0000256" key="7">
    <source>
        <dbReference type="SAM" id="Phobius"/>
    </source>
</evidence>
<dbReference type="InterPro" id="IPR058533">
    <property type="entry name" value="Cation_efflux_TM"/>
</dbReference>
<protein>
    <submittedName>
        <fullName evidence="10">Cation diffusion facilitator family transporter</fullName>
    </submittedName>
</protein>
<dbReference type="GO" id="GO:0015093">
    <property type="term" value="F:ferrous iron transmembrane transporter activity"/>
    <property type="evidence" value="ECO:0007669"/>
    <property type="project" value="TreeGrafter"/>
</dbReference>
<keyword evidence="11" id="KW-1185">Reference proteome</keyword>
<dbReference type="InterPro" id="IPR050291">
    <property type="entry name" value="CDF_Transporter"/>
</dbReference>
<dbReference type="Gene3D" id="1.20.1510.10">
    <property type="entry name" value="Cation efflux protein transmembrane domain"/>
    <property type="match status" value="1"/>
</dbReference>
<evidence type="ECO:0000256" key="2">
    <source>
        <dbReference type="ARBA" id="ARBA00008114"/>
    </source>
</evidence>
<feature type="transmembrane region" description="Helical" evidence="7">
    <location>
        <begin position="75"/>
        <end position="100"/>
    </location>
</feature>
<name>A0A4R2TP71_9FIRM</name>
<dbReference type="EMBL" id="SLYC01000006">
    <property type="protein sequence ID" value="TCQ04626.1"/>
    <property type="molecule type" value="Genomic_DNA"/>
</dbReference>
<dbReference type="SUPFAM" id="SSF161111">
    <property type="entry name" value="Cation efflux protein transmembrane domain-like"/>
    <property type="match status" value="1"/>
</dbReference>
<dbReference type="RefSeq" id="WP_132847762.1">
    <property type="nucleotide sequence ID" value="NZ_CP058648.1"/>
</dbReference>
<keyword evidence="4 7" id="KW-0812">Transmembrane</keyword>
<feature type="transmembrane region" description="Helical" evidence="7">
    <location>
        <begin position="145"/>
        <end position="166"/>
    </location>
</feature>
<dbReference type="GO" id="GO:0015086">
    <property type="term" value="F:cadmium ion transmembrane transporter activity"/>
    <property type="evidence" value="ECO:0007669"/>
    <property type="project" value="TreeGrafter"/>
</dbReference>
<gene>
    <name evidence="10" type="ORF">EDD79_100629</name>
</gene>
<proteinExistence type="inferred from homology"/>
<comment type="subcellular location">
    <subcellularLocation>
        <location evidence="1">Membrane</location>
        <topology evidence="1">Multi-pass membrane protein</topology>
    </subcellularLocation>
</comment>
<evidence type="ECO:0000313" key="11">
    <source>
        <dbReference type="Proteomes" id="UP000295504"/>
    </source>
</evidence>
<feature type="domain" description="Cation efflux protein cytoplasmic" evidence="9">
    <location>
        <begin position="206"/>
        <end position="283"/>
    </location>
</feature>
<dbReference type="NCBIfam" id="TIGR01297">
    <property type="entry name" value="CDF"/>
    <property type="match status" value="1"/>
</dbReference>
<dbReference type="Pfam" id="PF16916">
    <property type="entry name" value="ZT_dimer"/>
    <property type="match status" value="1"/>
</dbReference>
<dbReference type="PANTHER" id="PTHR43840">
    <property type="entry name" value="MITOCHONDRIAL METAL TRANSPORTER 1-RELATED"/>
    <property type="match status" value="1"/>
</dbReference>
<evidence type="ECO:0000256" key="3">
    <source>
        <dbReference type="ARBA" id="ARBA00022448"/>
    </source>
</evidence>
<comment type="similarity">
    <text evidence="2">Belongs to the cation diffusion facilitator (CDF) transporter (TC 2.A.4) family.</text>
</comment>
<organism evidence="10 11">
    <name type="scientific">Serpentinicella alkaliphila</name>
    <dbReference type="NCBI Taxonomy" id="1734049"/>
    <lineage>
        <taxon>Bacteria</taxon>
        <taxon>Bacillati</taxon>
        <taxon>Bacillota</taxon>
        <taxon>Clostridia</taxon>
        <taxon>Peptostreptococcales</taxon>
        <taxon>Natronincolaceae</taxon>
        <taxon>Serpentinicella</taxon>
    </lineage>
</organism>
<reference evidence="10 11" key="1">
    <citation type="submission" date="2019-03" db="EMBL/GenBank/DDBJ databases">
        <title>Genomic Encyclopedia of Type Strains, Phase IV (KMG-IV): sequencing the most valuable type-strain genomes for metagenomic binning, comparative biology and taxonomic classification.</title>
        <authorList>
            <person name="Goeker M."/>
        </authorList>
    </citation>
    <scope>NUCLEOTIDE SEQUENCE [LARGE SCALE GENOMIC DNA]</scope>
    <source>
        <strain evidence="10 11">DSM 100013</strain>
    </source>
</reference>
<feature type="transmembrane region" description="Helical" evidence="7">
    <location>
        <begin position="7"/>
        <end position="27"/>
    </location>
</feature>
<evidence type="ECO:0000256" key="1">
    <source>
        <dbReference type="ARBA" id="ARBA00004141"/>
    </source>
</evidence>
<evidence type="ECO:0000256" key="4">
    <source>
        <dbReference type="ARBA" id="ARBA00022692"/>
    </source>
</evidence>
<dbReference type="SUPFAM" id="SSF160240">
    <property type="entry name" value="Cation efflux protein cytoplasmic domain-like"/>
    <property type="match status" value="1"/>
</dbReference>
<evidence type="ECO:0000259" key="9">
    <source>
        <dbReference type="Pfam" id="PF16916"/>
    </source>
</evidence>
<accession>A0A4R2TP71</accession>
<dbReference type="InterPro" id="IPR027470">
    <property type="entry name" value="Cation_efflux_CTD"/>
</dbReference>
<dbReference type="Gene3D" id="3.30.70.1350">
    <property type="entry name" value="Cation efflux protein, cytoplasmic domain"/>
    <property type="match status" value="1"/>
</dbReference>
<dbReference type="AlphaFoldDB" id="A0A4R2TP71"/>
<dbReference type="InterPro" id="IPR036837">
    <property type="entry name" value="Cation_efflux_CTD_sf"/>
</dbReference>
<keyword evidence="3" id="KW-0813">Transport</keyword>
<feature type="domain" description="Cation efflux protein transmembrane" evidence="8">
    <location>
        <begin position="9"/>
        <end position="201"/>
    </location>
</feature>
<sequence>MDKFKAAYMAIGVSMFLVIFKVSIGILTNSISIISDAMHSSMDVIASTLTLIAMKLAKTPEDKCHNYGHGKYEDLAAATQSILIFIVSVTIITQAASRIINQNLITDTLPGIFVMLVSITLHSVTVFIMLKSAKKEGSIALRANALHLLSDVITSIGVIVGLIIINFTGLKIIDPIAAIVVALIIIKTGYDIGKESIAQLLDKSLSTEETKLIGEIIEKHSPPVLEYHHLRTRRVGQAKQVDFHLIFPTSYSLLEAHNISNSIELDIHQNIPAVRTTIHLEPESHYHPYKY</sequence>
<keyword evidence="6 7" id="KW-0472">Membrane</keyword>
<dbReference type="PANTHER" id="PTHR43840:SF15">
    <property type="entry name" value="MITOCHONDRIAL METAL TRANSPORTER 1-RELATED"/>
    <property type="match status" value="1"/>
</dbReference>
<dbReference type="InterPro" id="IPR002524">
    <property type="entry name" value="Cation_efflux"/>
</dbReference>
<dbReference type="Pfam" id="PF01545">
    <property type="entry name" value="Cation_efflux"/>
    <property type="match status" value="1"/>
</dbReference>
<keyword evidence="5 7" id="KW-1133">Transmembrane helix</keyword>
<dbReference type="Proteomes" id="UP000295504">
    <property type="component" value="Unassembled WGS sequence"/>
</dbReference>
<dbReference type="InterPro" id="IPR027469">
    <property type="entry name" value="Cation_efflux_TMD_sf"/>
</dbReference>
<dbReference type="OrthoDB" id="9806522at2"/>
<dbReference type="GO" id="GO:0005886">
    <property type="term" value="C:plasma membrane"/>
    <property type="evidence" value="ECO:0007669"/>
    <property type="project" value="TreeGrafter"/>
</dbReference>
<dbReference type="FunFam" id="1.20.1510.10:FF:000006">
    <property type="entry name" value="Divalent cation efflux transporter"/>
    <property type="match status" value="1"/>
</dbReference>